<dbReference type="OrthoDB" id="8062037at2759"/>
<dbReference type="Proteomes" id="UP000824998">
    <property type="component" value="Unassembled WGS sequence"/>
</dbReference>
<dbReference type="EMBL" id="MU251492">
    <property type="protein sequence ID" value="KAG9233628.1"/>
    <property type="molecule type" value="Genomic_DNA"/>
</dbReference>
<keyword evidence="2 4" id="KW-0863">Zinc-finger</keyword>
<evidence type="ECO:0000256" key="4">
    <source>
        <dbReference type="PROSITE-ProRule" id="PRU00175"/>
    </source>
</evidence>
<keyword evidence="1" id="KW-0479">Metal-binding</keyword>
<dbReference type="GO" id="GO:0008270">
    <property type="term" value="F:zinc ion binding"/>
    <property type="evidence" value="ECO:0007669"/>
    <property type="project" value="UniProtKB-KW"/>
</dbReference>
<dbReference type="PROSITE" id="PS00518">
    <property type="entry name" value="ZF_RING_1"/>
    <property type="match status" value="1"/>
</dbReference>
<dbReference type="InterPro" id="IPR013083">
    <property type="entry name" value="Znf_RING/FYVE/PHD"/>
</dbReference>
<evidence type="ECO:0000313" key="7">
    <source>
        <dbReference type="Proteomes" id="UP000824998"/>
    </source>
</evidence>
<dbReference type="InterPro" id="IPR017907">
    <property type="entry name" value="Znf_RING_CS"/>
</dbReference>
<protein>
    <recommendedName>
        <fullName evidence="5">RING-type domain-containing protein</fullName>
    </recommendedName>
</protein>
<dbReference type="Pfam" id="PF00097">
    <property type="entry name" value="zf-C3HC4"/>
    <property type="match status" value="1"/>
</dbReference>
<dbReference type="InterPro" id="IPR018957">
    <property type="entry name" value="Znf_C3HC4_RING-type"/>
</dbReference>
<keyword evidence="7" id="KW-1185">Reference proteome</keyword>
<dbReference type="SMART" id="SM00184">
    <property type="entry name" value="RING"/>
    <property type="match status" value="1"/>
</dbReference>
<dbReference type="InterPro" id="IPR001841">
    <property type="entry name" value="Znf_RING"/>
</dbReference>
<evidence type="ECO:0000313" key="6">
    <source>
        <dbReference type="EMBL" id="KAG9233628.1"/>
    </source>
</evidence>
<accession>A0A9P7YII7</accession>
<keyword evidence="3" id="KW-0862">Zinc</keyword>
<organism evidence="6 7">
    <name type="scientific">Amylocarpus encephaloides</name>
    <dbReference type="NCBI Taxonomy" id="45428"/>
    <lineage>
        <taxon>Eukaryota</taxon>
        <taxon>Fungi</taxon>
        <taxon>Dikarya</taxon>
        <taxon>Ascomycota</taxon>
        <taxon>Pezizomycotina</taxon>
        <taxon>Leotiomycetes</taxon>
        <taxon>Helotiales</taxon>
        <taxon>Helotiales incertae sedis</taxon>
        <taxon>Amylocarpus</taxon>
    </lineage>
</organism>
<comment type="caution">
    <text evidence="6">The sequence shown here is derived from an EMBL/GenBank/DDBJ whole genome shotgun (WGS) entry which is preliminary data.</text>
</comment>
<evidence type="ECO:0000259" key="5">
    <source>
        <dbReference type="PROSITE" id="PS50089"/>
    </source>
</evidence>
<evidence type="ECO:0000256" key="2">
    <source>
        <dbReference type="ARBA" id="ARBA00022771"/>
    </source>
</evidence>
<dbReference type="AlphaFoldDB" id="A0A9P7YII7"/>
<reference evidence="6" key="1">
    <citation type="journal article" date="2021" name="IMA Fungus">
        <title>Genomic characterization of three marine fungi, including Emericellopsis atlantica sp. nov. with signatures of a generalist lifestyle and marine biomass degradation.</title>
        <authorList>
            <person name="Hagestad O.C."/>
            <person name="Hou L."/>
            <person name="Andersen J.H."/>
            <person name="Hansen E.H."/>
            <person name="Altermark B."/>
            <person name="Li C."/>
            <person name="Kuhnert E."/>
            <person name="Cox R.J."/>
            <person name="Crous P.W."/>
            <person name="Spatafora J.W."/>
            <person name="Lail K."/>
            <person name="Amirebrahimi M."/>
            <person name="Lipzen A."/>
            <person name="Pangilinan J."/>
            <person name="Andreopoulos W."/>
            <person name="Hayes R.D."/>
            <person name="Ng V."/>
            <person name="Grigoriev I.V."/>
            <person name="Jackson S.A."/>
            <person name="Sutton T.D.S."/>
            <person name="Dobson A.D.W."/>
            <person name="Rama T."/>
        </authorList>
    </citation>
    <scope>NUCLEOTIDE SEQUENCE</scope>
    <source>
        <strain evidence="6">TRa018bII</strain>
    </source>
</reference>
<evidence type="ECO:0000256" key="1">
    <source>
        <dbReference type="ARBA" id="ARBA00022723"/>
    </source>
</evidence>
<name>A0A9P7YII7_9HELO</name>
<dbReference type="SUPFAM" id="SSF57850">
    <property type="entry name" value="RING/U-box"/>
    <property type="match status" value="1"/>
</dbReference>
<sequence>MEPQTDPVVASGGICSICFDNMDIKATLNPCNHQYCKSCIQEWICFTGEFETPCPKCRTKVKKIEYKSPILCQYGFPCLRCIRSWAGKFFGVPNPAPHGYQVVQENVTRRFRKLREITRALETNRYFNRTLSRFDIFLTSEGIDEQELSVEEMFGVFAAIFYHHDP</sequence>
<dbReference type="PROSITE" id="PS50089">
    <property type="entry name" value="ZF_RING_2"/>
    <property type="match status" value="1"/>
</dbReference>
<dbReference type="Gene3D" id="3.30.40.10">
    <property type="entry name" value="Zinc/RING finger domain, C3HC4 (zinc finger)"/>
    <property type="match status" value="1"/>
</dbReference>
<gene>
    <name evidence="6" type="ORF">BJ875DRAFT_511576</name>
</gene>
<feature type="domain" description="RING-type" evidence="5">
    <location>
        <begin position="15"/>
        <end position="58"/>
    </location>
</feature>
<proteinExistence type="predicted"/>
<evidence type="ECO:0000256" key="3">
    <source>
        <dbReference type="ARBA" id="ARBA00022833"/>
    </source>
</evidence>